<feature type="domain" description="Acyl-CoA dehydrogenase/oxidase C-terminal" evidence="7">
    <location>
        <begin position="230"/>
        <end position="379"/>
    </location>
</feature>
<dbReference type="OrthoDB" id="9802447at2"/>
<dbReference type="GO" id="GO:0016937">
    <property type="term" value="F:short-chain fatty acyl-CoA dehydrogenase activity"/>
    <property type="evidence" value="ECO:0007669"/>
    <property type="project" value="UniProtKB-EC"/>
</dbReference>
<accession>A0A4P8IHD8</accession>
<evidence type="ECO:0000256" key="4">
    <source>
        <dbReference type="ARBA" id="ARBA00022827"/>
    </source>
</evidence>
<dbReference type="PROSITE" id="PS00072">
    <property type="entry name" value="ACYL_COA_DH_1"/>
    <property type="match status" value="1"/>
</dbReference>
<dbReference type="Pfam" id="PF02771">
    <property type="entry name" value="Acyl-CoA_dh_N"/>
    <property type="match status" value="1"/>
</dbReference>
<dbReference type="InterPro" id="IPR006089">
    <property type="entry name" value="Acyl-CoA_DH_CS"/>
</dbReference>
<dbReference type="EC" id="1.3.8.1" evidence="10"/>
<dbReference type="GO" id="GO:0043958">
    <property type="term" value="F:acryloyl-CoA reductase (NADH) activity"/>
    <property type="evidence" value="ECO:0007669"/>
    <property type="project" value="InterPro"/>
</dbReference>
<evidence type="ECO:0000313" key="11">
    <source>
        <dbReference type="Proteomes" id="UP000298653"/>
    </source>
</evidence>
<name>A0A4P8IHD8_9FIRM</name>
<dbReference type="PROSITE" id="PS00073">
    <property type="entry name" value="ACYL_COA_DH_2"/>
    <property type="match status" value="1"/>
</dbReference>
<dbReference type="PANTHER" id="PTHR43884">
    <property type="entry name" value="ACYL-COA DEHYDROGENASE"/>
    <property type="match status" value="1"/>
</dbReference>
<evidence type="ECO:0000313" key="10">
    <source>
        <dbReference type="EMBL" id="QCP36856.1"/>
    </source>
</evidence>
<feature type="domain" description="Acyl-CoA dehydrogenase/oxidase N-terminal" evidence="9">
    <location>
        <begin position="6"/>
        <end position="116"/>
    </location>
</feature>
<evidence type="ECO:0000259" key="9">
    <source>
        <dbReference type="Pfam" id="PF02771"/>
    </source>
</evidence>
<dbReference type="InterPro" id="IPR046373">
    <property type="entry name" value="Acyl-CoA_Oxase/DH_mid-dom_sf"/>
</dbReference>
<keyword evidence="5 6" id="KW-0560">Oxidoreductase</keyword>
<evidence type="ECO:0000256" key="1">
    <source>
        <dbReference type="ARBA" id="ARBA00001974"/>
    </source>
</evidence>
<keyword evidence="11" id="KW-1185">Reference proteome</keyword>
<reference evidence="10 11" key="1">
    <citation type="submission" date="2019-05" db="EMBL/GenBank/DDBJ databases">
        <title>Complete genome sequencing of Anaerostipes rhamnosivorans.</title>
        <authorList>
            <person name="Bui T.P.N."/>
            <person name="de Vos W.M."/>
        </authorList>
    </citation>
    <scope>NUCLEOTIDE SEQUENCE [LARGE SCALE GENOMIC DNA]</scope>
    <source>
        <strain evidence="10 11">1y2</strain>
    </source>
</reference>
<sequence length="384" mass="41454">MDFKLTDGQEMLKKTVREFAEKVVGPRAEEVDQTGIFPRDTFEQMAKLGFTGIGTPEEYGGSGGNDIDKVITVTELAKKCAATAGILSIHTIFASVLSKFGNEEQKKKYLPEVTSGGHLAAFALTEPNAGSDAAAVRTTAVLDEETGEYVLNGTKCFISGGGQAKYLLIFALTDPTKGVKGLSCILVEKGTPGFSVGKIENKMGIHGSETAELIFDQCRVPKENLVGKEGTGFKIAMTALDGARIGVAAQALGIAEGALDESVKYMNERVQFGKPIKALQGLQWYIADMATKTECAKWMIYYAAYLKSTGKPHTKEAAIAKLNAAETARFVTNLALQIHGGYGYMKDYPLERMYRDAKITEIYEGTSEIHKVVISRAVLNSKGK</sequence>
<dbReference type="FunFam" id="2.40.110.10:FF:000001">
    <property type="entry name" value="Acyl-CoA dehydrogenase, mitochondrial"/>
    <property type="match status" value="1"/>
</dbReference>
<organism evidence="10 11">
    <name type="scientific">Anaerostipes rhamnosivorans</name>
    <dbReference type="NCBI Taxonomy" id="1229621"/>
    <lineage>
        <taxon>Bacteria</taxon>
        <taxon>Bacillati</taxon>
        <taxon>Bacillota</taxon>
        <taxon>Clostridia</taxon>
        <taxon>Lachnospirales</taxon>
        <taxon>Lachnospiraceae</taxon>
        <taxon>Anaerostipes</taxon>
    </lineage>
</organism>
<dbReference type="InterPro" id="IPR036250">
    <property type="entry name" value="AcylCo_DH-like_C"/>
</dbReference>
<dbReference type="PANTHER" id="PTHR43884:SF12">
    <property type="entry name" value="ISOVALERYL-COA DEHYDROGENASE, MITOCHONDRIAL-RELATED"/>
    <property type="match status" value="1"/>
</dbReference>
<proteinExistence type="inferred from homology"/>
<evidence type="ECO:0000259" key="8">
    <source>
        <dbReference type="Pfam" id="PF02770"/>
    </source>
</evidence>
<dbReference type="Gene3D" id="2.40.110.10">
    <property type="entry name" value="Butyryl-CoA Dehydrogenase, subunit A, domain 2"/>
    <property type="match status" value="1"/>
</dbReference>
<gene>
    <name evidence="10" type="ORF">AR1Y2_3402</name>
</gene>
<dbReference type="InterPro" id="IPR009100">
    <property type="entry name" value="AcylCoA_DH/oxidase_NM_dom_sf"/>
</dbReference>
<dbReference type="InterPro" id="IPR037069">
    <property type="entry name" value="AcylCoA_DH/ox_N_sf"/>
</dbReference>
<dbReference type="InterPro" id="IPR006091">
    <property type="entry name" value="Acyl-CoA_Oxase/DH_mid-dom"/>
</dbReference>
<dbReference type="FunFam" id="1.20.140.10:FF:000004">
    <property type="entry name" value="Acyl-CoA dehydrogenase FadE25"/>
    <property type="match status" value="1"/>
</dbReference>
<dbReference type="Gene3D" id="1.20.140.10">
    <property type="entry name" value="Butyryl-CoA Dehydrogenase, subunit A, domain 3"/>
    <property type="match status" value="1"/>
</dbReference>
<dbReference type="KEGG" id="arf:AR1Y2_3402"/>
<dbReference type="EMBL" id="CP040058">
    <property type="protein sequence ID" value="QCP36856.1"/>
    <property type="molecule type" value="Genomic_DNA"/>
</dbReference>
<dbReference type="GO" id="GO:0050660">
    <property type="term" value="F:flavin adenine dinucleotide binding"/>
    <property type="evidence" value="ECO:0007669"/>
    <property type="project" value="InterPro"/>
</dbReference>
<dbReference type="SUPFAM" id="SSF47203">
    <property type="entry name" value="Acyl-CoA dehydrogenase C-terminal domain-like"/>
    <property type="match status" value="1"/>
</dbReference>
<comment type="cofactor">
    <cofactor evidence="1 6">
        <name>FAD</name>
        <dbReference type="ChEBI" id="CHEBI:57692"/>
    </cofactor>
</comment>
<protein>
    <submittedName>
        <fullName evidence="10">Butyryl-CoA dehydrogenase</fullName>
        <ecNumber evidence="10">1.3.8.1</ecNumber>
    </submittedName>
</protein>
<dbReference type="InterPro" id="IPR013786">
    <property type="entry name" value="AcylCoA_DH/ox_N"/>
</dbReference>
<dbReference type="FunFam" id="1.10.540.10:FF:000002">
    <property type="entry name" value="Acyl-CoA dehydrogenase FadE19"/>
    <property type="match status" value="1"/>
</dbReference>
<dbReference type="InterPro" id="IPR009075">
    <property type="entry name" value="AcylCo_DH/oxidase_C"/>
</dbReference>
<dbReference type="InterPro" id="IPR050042">
    <property type="entry name" value="AcrC"/>
</dbReference>
<dbReference type="Pfam" id="PF02770">
    <property type="entry name" value="Acyl-CoA_dh_M"/>
    <property type="match status" value="1"/>
</dbReference>
<dbReference type="PIRSF" id="PIRSF016578">
    <property type="entry name" value="HsaA"/>
    <property type="match status" value="1"/>
</dbReference>
<evidence type="ECO:0000256" key="2">
    <source>
        <dbReference type="ARBA" id="ARBA00009347"/>
    </source>
</evidence>
<dbReference type="SUPFAM" id="SSF56645">
    <property type="entry name" value="Acyl-CoA dehydrogenase NM domain-like"/>
    <property type="match status" value="1"/>
</dbReference>
<dbReference type="RefSeq" id="WP_137330023.1">
    <property type="nucleotide sequence ID" value="NZ_CP040058.1"/>
</dbReference>
<dbReference type="Pfam" id="PF00441">
    <property type="entry name" value="Acyl-CoA_dh_1"/>
    <property type="match status" value="1"/>
</dbReference>
<evidence type="ECO:0000256" key="3">
    <source>
        <dbReference type="ARBA" id="ARBA00022630"/>
    </source>
</evidence>
<dbReference type="NCBIfam" id="NF042972">
    <property type="entry name" value="AcrlCoAredClosAcrC"/>
    <property type="match status" value="1"/>
</dbReference>
<keyword evidence="3 6" id="KW-0285">Flavoprotein</keyword>
<dbReference type="AlphaFoldDB" id="A0A4P8IHD8"/>
<dbReference type="Proteomes" id="UP000298653">
    <property type="component" value="Chromosome"/>
</dbReference>
<evidence type="ECO:0000256" key="6">
    <source>
        <dbReference type="RuleBase" id="RU362125"/>
    </source>
</evidence>
<evidence type="ECO:0000259" key="7">
    <source>
        <dbReference type="Pfam" id="PF00441"/>
    </source>
</evidence>
<dbReference type="Gene3D" id="1.10.540.10">
    <property type="entry name" value="Acyl-CoA dehydrogenase/oxidase, N-terminal domain"/>
    <property type="match status" value="1"/>
</dbReference>
<evidence type="ECO:0000256" key="5">
    <source>
        <dbReference type="ARBA" id="ARBA00023002"/>
    </source>
</evidence>
<comment type="similarity">
    <text evidence="2 6">Belongs to the acyl-CoA dehydrogenase family.</text>
</comment>
<keyword evidence="4 6" id="KW-0274">FAD</keyword>
<feature type="domain" description="Acyl-CoA oxidase/dehydrogenase middle" evidence="8">
    <location>
        <begin position="121"/>
        <end position="218"/>
    </location>
</feature>